<dbReference type="InterPro" id="IPR051914">
    <property type="entry name" value="FAD-linked_OxidoTrans_Type4"/>
</dbReference>
<comment type="caution">
    <text evidence="6">The sequence shown here is derived from an EMBL/GenBank/DDBJ whole genome shotgun (WGS) entry which is preliminary data.</text>
</comment>
<name>A0A7C4TI85_UNCW3</name>
<dbReference type="EMBL" id="DTGZ01000135">
    <property type="protein sequence ID" value="HGV98101.1"/>
    <property type="molecule type" value="Genomic_DNA"/>
</dbReference>
<feature type="domain" description="FAD-binding PCMH-type" evidence="5">
    <location>
        <begin position="40"/>
        <end position="219"/>
    </location>
</feature>
<dbReference type="SUPFAM" id="SSF56176">
    <property type="entry name" value="FAD-binding/transporter-associated domain-like"/>
    <property type="match status" value="1"/>
</dbReference>
<dbReference type="AlphaFoldDB" id="A0A7C4TI85"/>
<dbReference type="InterPro" id="IPR016171">
    <property type="entry name" value="Vanillyl_alc_oxidase_C-sub2"/>
</dbReference>
<dbReference type="GO" id="GO:0071949">
    <property type="term" value="F:FAD binding"/>
    <property type="evidence" value="ECO:0007669"/>
    <property type="project" value="InterPro"/>
</dbReference>
<dbReference type="InterPro" id="IPR016166">
    <property type="entry name" value="FAD-bd_PCMH"/>
</dbReference>
<evidence type="ECO:0000313" key="6">
    <source>
        <dbReference type="EMBL" id="HGV98101.1"/>
    </source>
</evidence>
<dbReference type="InterPro" id="IPR004113">
    <property type="entry name" value="FAD-bd_oxidored_4_C"/>
</dbReference>
<protein>
    <submittedName>
        <fullName evidence="6">FAD-binding oxidoreductase</fullName>
    </submittedName>
</protein>
<organism evidence="6">
    <name type="scientific">candidate division WOR-3 bacterium</name>
    <dbReference type="NCBI Taxonomy" id="2052148"/>
    <lineage>
        <taxon>Bacteria</taxon>
        <taxon>Bacteria division WOR-3</taxon>
    </lineage>
</organism>
<evidence type="ECO:0000256" key="2">
    <source>
        <dbReference type="ARBA" id="ARBA00022630"/>
    </source>
</evidence>
<keyword evidence="2" id="KW-0285">Flavoprotein</keyword>
<dbReference type="GO" id="GO:0016491">
    <property type="term" value="F:oxidoreductase activity"/>
    <property type="evidence" value="ECO:0007669"/>
    <property type="project" value="UniProtKB-KW"/>
</dbReference>
<dbReference type="InterPro" id="IPR016169">
    <property type="entry name" value="FAD-bd_PCMH_sub2"/>
</dbReference>
<dbReference type="InterPro" id="IPR006094">
    <property type="entry name" value="Oxid_FAD_bind_N"/>
</dbReference>
<dbReference type="SUPFAM" id="SSF55103">
    <property type="entry name" value="FAD-linked oxidases, C-terminal domain"/>
    <property type="match status" value="1"/>
</dbReference>
<dbReference type="Gene3D" id="1.10.45.10">
    <property type="entry name" value="Vanillyl-alcohol Oxidase, Chain A, domain 4"/>
    <property type="match status" value="1"/>
</dbReference>
<evidence type="ECO:0000259" key="5">
    <source>
        <dbReference type="PROSITE" id="PS51387"/>
    </source>
</evidence>
<gene>
    <name evidence="6" type="ORF">ENV60_07380</name>
</gene>
<dbReference type="PROSITE" id="PS51387">
    <property type="entry name" value="FAD_PCMH"/>
    <property type="match status" value="1"/>
</dbReference>
<evidence type="ECO:0000256" key="3">
    <source>
        <dbReference type="ARBA" id="ARBA00022827"/>
    </source>
</evidence>
<reference evidence="6" key="1">
    <citation type="journal article" date="2020" name="mSystems">
        <title>Genome- and Community-Level Interaction Insights into Carbon Utilization and Element Cycling Functions of Hydrothermarchaeota in Hydrothermal Sediment.</title>
        <authorList>
            <person name="Zhou Z."/>
            <person name="Liu Y."/>
            <person name="Xu W."/>
            <person name="Pan J."/>
            <person name="Luo Z.H."/>
            <person name="Li M."/>
        </authorList>
    </citation>
    <scope>NUCLEOTIDE SEQUENCE [LARGE SCALE GENOMIC DNA]</scope>
    <source>
        <strain evidence="6">SpSt-774</strain>
    </source>
</reference>
<dbReference type="Gene3D" id="3.30.465.10">
    <property type="match status" value="1"/>
</dbReference>
<dbReference type="Gene3D" id="3.30.70.2740">
    <property type="match status" value="1"/>
</dbReference>
<dbReference type="Gene3D" id="3.30.70.2190">
    <property type="match status" value="1"/>
</dbReference>
<sequence length="475" mass="53175">MFNKLNDKIIERFISLLGKDYVVLEKESLENYAHDETPLYYSLPEVVLKPLNVEEISEIVRIANENLIPITPRGGGTSLSAGAVPIYNGIVLTTERMKRIKEVDEDNQMVVVEPGIITGILEKELSKYNLFFPPDPVSLDSCTIGGNIAECAGGPRAMKYGVTKNYVTGLEIVTATGDIIRLGGKLLKNVTGYDLINLFVGSEGTLGIFTEAIIRVLTKPEFTIDLYIPFNTIHDATKFAIEVLKMGYIPTAIELMDGDVVRMVERYLNKKVPYSEKDAHTIVEIDGNDQSFIRKTYEKIGDIAMRCGGVDVLVGETLSDRERMWETRKKIGEALKTQTNIIAREDLVVPKNKIPELIYQLKECVKRYGGILYAFGHLGDGNMHTDVGVEDTKKAREKDWISRMRLEIYEITIDLGGTITAEHGVGLSKIPYLPMALDKTTIGLMMRIKKEFDPKNILNPGKIFNRAQFNNLTSL</sequence>
<keyword evidence="4" id="KW-0560">Oxidoreductase</keyword>
<dbReference type="InterPro" id="IPR036318">
    <property type="entry name" value="FAD-bd_PCMH-like_sf"/>
</dbReference>
<dbReference type="InterPro" id="IPR016164">
    <property type="entry name" value="FAD-linked_Oxase-like_C"/>
</dbReference>
<evidence type="ECO:0000256" key="1">
    <source>
        <dbReference type="ARBA" id="ARBA00001974"/>
    </source>
</evidence>
<dbReference type="PANTHER" id="PTHR42934">
    <property type="entry name" value="GLYCOLATE OXIDASE SUBUNIT GLCD"/>
    <property type="match status" value="1"/>
</dbReference>
<dbReference type="FunFam" id="1.10.45.10:FF:000001">
    <property type="entry name" value="D-lactate dehydrogenase mitochondrial"/>
    <property type="match status" value="1"/>
</dbReference>
<keyword evidence="3" id="KW-0274">FAD</keyword>
<dbReference type="PANTHER" id="PTHR42934:SF2">
    <property type="entry name" value="GLYCOLATE OXIDASE SUBUNIT GLCD"/>
    <property type="match status" value="1"/>
</dbReference>
<dbReference type="Pfam" id="PF01565">
    <property type="entry name" value="FAD_binding_4"/>
    <property type="match status" value="1"/>
</dbReference>
<dbReference type="Pfam" id="PF02913">
    <property type="entry name" value="FAD-oxidase_C"/>
    <property type="match status" value="1"/>
</dbReference>
<comment type="cofactor">
    <cofactor evidence="1">
        <name>FAD</name>
        <dbReference type="ChEBI" id="CHEBI:57692"/>
    </cofactor>
</comment>
<proteinExistence type="predicted"/>
<evidence type="ECO:0000256" key="4">
    <source>
        <dbReference type="ARBA" id="ARBA00023002"/>
    </source>
</evidence>
<accession>A0A7C4TI85</accession>